<comment type="caution">
    <text evidence="2">The sequence shown here is derived from an EMBL/GenBank/DDBJ whole genome shotgun (WGS) entry which is preliminary data.</text>
</comment>
<evidence type="ECO:0000313" key="2">
    <source>
        <dbReference type="EMBL" id="KAJ9547272.1"/>
    </source>
</evidence>
<dbReference type="EMBL" id="JARYMX010000005">
    <property type="protein sequence ID" value="KAJ9547272.1"/>
    <property type="molecule type" value="Genomic_DNA"/>
</dbReference>
<dbReference type="AlphaFoldDB" id="A0AA38T9H9"/>
<gene>
    <name evidence="2" type="ORF">OSB04_019815</name>
</gene>
<name>A0AA38T9H9_9ASTR</name>
<reference evidence="2" key="1">
    <citation type="submission" date="2023-03" db="EMBL/GenBank/DDBJ databases">
        <title>Chromosome-scale reference genome and RAD-based genetic map of yellow starthistle (Centaurea solstitialis) reveal putative structural variation and QTLs associated with invader traits.</title>
        <authorList>
            <person name="Reatini B."/>
            <person name="Cang F.A."/>
            <person name="Jiang Q."/>
            <person name="Mckibben M.T.W."/>
            <person name="Barker M.S."/>
            <person name="Rieseberg L.H."/>
            <person name="Dlugosch K.M."/>
        </authorList>
    </citation>
    <scope>NUCLEOTIDE SEQUENCE</scope>
    <source>
        <strain evidence="2">CAN-66</strain>
        <tissue evidence="2">Leaf</tissue>
    </source>
</reference>
<keyword evidence="3" id="KW-1185">Reference proteome</keyword>
<sequence>MSEGLVEPFAEPERGLKKKNKKKSKARKARPRALIFDMGDEAPMWNTRRTAPTVPTRPITKPNLETEIKGQFLHMIKELTFDGKGDSNPIRHIESFKEYVTCSKPKQTKTQSVFGYFHLRLRGTLKLGFVRWSLVRLLLGMTYDISFCPDSFRHQR</sequence>
<protein>
    <submittedName>
        <fullName evidence="2">Uncharacterized protein</fullName>
    </submittedName>
</protein>
<evidence type="ECO:0000313" key="3">
    <source>
        <dbReference type="Proteomes" id="UP001172457"/>
    </source>
</evidence>
<organism evidence="2 3">
    <name type="scientific">Centaurea solstitialis</name>
    <name type="common">yellow star-thistle</name>
    <dbReference type="NCBI Taxonomy" id="347529"/>
    <lineage>
        <taxon>Eukaryota</taxon>
        <taxon>Viridiplantae</taxon>
        <taxon>Streptophyta</taxon>
        <taxon>Embryophyta</taxon>
        <taxon>Tracheophyta</taxon>
        <taxon>Spermatophyta</taxon>
        <taxon>Magnoliopsida</taxon>
        <taxon>eudicotyledons</taxon>
        <taxon>Gunneridae</taxon>
        <taxon>Pentapetalae</taxon>
        <taxon>asterids</taxon>
        <taxon>campanulids</taxon>
        <taxon>Asterales</taxon>
        <taxon>Asteraceae</taxon>
        <taxon>Carduoideae</taxon>
        <taxon>Cardueae</taxon>
        <taxon>Centaureinae</taxon>
        <taxon>Centaurea</taxon>
    </lineage>
</organism>
<dbReference type="Proteomes" id="UP001172457">
    <property type="component" value="Chromosome 5"/>
</dbReference>
<feature type="region of interest" description="Disordered" evidence="1">
    <location>
        <begin position="1"/>
        <end position="29"/>
    </location>
</feature>
<evidence type="ECO:0000256" key="1">
    <source>
        <dbReference type="SAM" id="MobiDB-lite"/>
    </source>
</evidence>
<feature type="compositionally biased region" description="Basic residues" evidence="1">
    <location>
        <begin position="16"/>
        <end position="29"/>
    </location>
</feature>
<proteinExistence type="predicted"/>
<accession>A0AA38T9H9</accession>